<name>B7Q7Y4_IXOSC</name>
<sequence>MFRQGVFLAFQVMLAVCLAGPAEERIVYPRVLEGRGLRGEKMLYIHDGLTLILQKSRVFAENFVLTVDDGLTQTDKIMRGEDLGNNLYHDEQGTAALQVEDANGTVQVTGFLEHTLAIEPLPLIARSGDGRIAHKLSEIDYEAQARRPPSYPPPPPYSVVDVAQLEMSSALKSDDSSPNVVEQRVKKVPEEFLVETRIISDHHMNKGKTEKELIDYYGVRMNLVNHHFKQVTAPRVKFLTVGIVLSKKEPYARVVQDTKKNRTSTLLYDTLKYLVDTLNRTGQHKKQDAVVFNTGLVPATTQKNGTVYYGVVGIAPMVGGVCSMYGVTTLALEGRNPMRSSKLIGHELAHVVGVNHEGGGKKGLRCPKNGDGYLMGARGPKAFSKCSIEEIRRRASTLSEECFKLTAGPIEI</sequence>
<dbReference type="InterPro" id="IPR001590">
    <property type="entry name" value="Peptidase_M12B"/>
</dbReference>
<evidence type="ECO:0000256" key="3">
    <source>
        <dbReference type="ARBA" id="ARBA00022833"/>
    </source>
</evidence>
<keyword evidence="10" id="KW-1185">Reference proteome</keyword>
<keyword evidence="1 8" id="KW-0645">Protease</keyword>
<dbReference type="AlphaFoldDB" id="B7Q7Y4"/>
<evidence type="ECO:0000313" key="8">
    <source>
        <dbReference type="EMBL" id="EEC14956.1"/>
    </source>
</evidence>
<reference evidence="9" key="2">
    <citation type="submission" date="2020-05" db="UniProtKB">
        <authorList>
            <consortium name="EnsemblMetazoa"/>
        </authorList>
    </citation>
    <scope>IDENTIFICATION</scope>
    <source>
        <strain evidence="9">wikel</strain>
    </source>
</reference>
<dbReference type="GO" id="GO:0004222">
    <property type="term" value="F:metalloendopeptidase activity"/>
    <property type="evidence" value="ECO:0007669"/>
    <property type="project" value="InterPro"/>
</dbReference>
<feature type="disulfide bond" evidence="5">
    <location>
        <begin position="322"/>
        <end position="402"/>
    </location>
</feature>
<keyword evidence="6" id="KW-0732">Signal</keyword>
<dbReference type="PANTHER" id="PTHR11905">
    <property type="entry name" value="ADAM A DISINTEGRIN AND METALLOPROTEASE DOMAIN"/>
    <property type="match status" value="1"/>
</dbReference>
<dbReference type="EMBL" id="DS879127">
    <property type="protein sequence ID" value="EEC14956.1"/>
    <property type="molecule type" value="Genomic_DNA"/>
</dbReference>
<feature type="signal peptide" evidence="6">
    <location>
        <begin position="1"/>
        <end position="19"/>
    </location>
</feature>
<dbReference type="VEuPathDB" id="VectorBase:ISCI021622"/>
<dbReference type="PROSITE" id="PS50215">
    <property type="entry name" value="ADAM_MEPRO"/>
    <property type="match status" value="1"/>
</dbReference>
<dbReference type="PANTHER" id="PTHR11905:SF159">
    <property type="entry name" value="ADAM METALLOPROTEASE"/>
    <property type="match status" value="1"/>
</dbReference>
<organism>
    <name type="scientific">Ixodes scapularis</name>
    <name type="common">Black-legged tick</name>
    <name type="synonym">Deer tick</name>
    <dbReference type="NCBI Taxonomy" id="6945"/>
    <lineage>
        <taxon>Eukaryota</taxon>
        <taxon>Metazoa</taxon>
        <taxon>Ecdysozoa</taxon>
        <taxon>Arthropoda</taxon>
        <taxon>Chelicerata</taxon>
        <taxon>Arachnida</taxon>
        <taxon>Acari</taxon>
        <taxon>Parasitiformes</taxon>
        <taxon>Ixodida</taxon>
        <taxon>Ixodoidea</taxon>
        <taxon>Ixodidae</taxon>
        <taxon>Ixodinae</taxon>
        <taxon>Ixodes</taxon>
    </lineage>
</organism>
<proteinExistence type="predicted"/>
<dbReference type="VEuPathDB" id="VectorBase:ISCP_030148"/>
<evidence type="ECO:0000256" key="2">
    <source>
        <dbReference type="ARBA" id="ARBA00022801"/>
    </source>
</evidence>
<dbReference type="InterPro" id="IPR024079">
    <property type="entry name" value="MetalloPept_cat_dom_sf"/>
</dbReference>
<evidence type="ECO:0000313" key="10">
    <source>
        <dbReference type="Proteomes" id="UP000001555"/>
    </source>
</evidence>
<keyword evidence="2" id="KW-0378">Hydrolase</keyword>
<protein>
    <submittedName>
        <fullName evidence="8 9">Metalloprotease, putative</fullName>
    </submittedName>
</protein>
<dbReference type="EnsemblMetazoa" id="ISCW021622-RA">
    <property type="protein sequence ID" value="ISCW021622-PA"/>
    <property type="gene ID" value="ISCW021622"/>
</dbReference>
<feature type="binding site" evidence="5">
    <location>
        <position position="356"/>
    </location>
    <ligand>
        <name>Zn(2+)</name>
        <dbReference type="ChEBI" id="CHEBI:29105"/>
        <note>catalytic</note>
    </ligand>
</feature>
<dbReference type="Pfam" id="PF01421">
    <property type="entry name" value="Reprolysin"/>
    <property type="match status" value="1"/>
</dbReference>
<dbReference type="EMBL" id="ABJB010745391">
    <property type="status" value="NOT_ANNOTATED_CDS"/>
    <property type="molecule type" value="Genomic_DNA"/>
</dbReference>
<dbReference type="PaxDb" id="6945-B7Q7Y4"/>
<dbReference type="InParanoid" id="B7Q7Y4"/>
<feature type="domain" description="Peptidase M12B" evidence="7">
    <location>
        <begin position="186"/>
        <end position="407"/>
    </location>
</feature>
<keyword evidence="5" id="KW-0479">Metal-binding</keyword>
<dbReference type="GO" id="GO:0006508">
    <property type="term" value="P:proteolysis"/>
    <property type="evidence" value="ECO:0007669"/>
    <property type="project" value="UniProtKB-KW"/>
</dbReference>
<feature type="chain" id="PRO_5010826731" evidence="6">
    <location>
        <begin position="20"/>
        <end position="412"/>
    </location>
</feature>
<accession>B7Q7Y4</accession>
<dbReference type="GO" id="GO:0046872">
    <property type="term" value="F:metal ion binding"/>
    <property type="evidence" value="ECO:0007669"/>
    <property type="project" value="UniProtKB-KW"/>
</dbReference>
<keyword evidence="5" id="KW-1015">Disulfide bond</keyword>
<feature type="binding site" evidence="5">
    <location>
        <position position="346"/>
    </location>
    <ligand>
        <name>Zn(2+)</name>
        <dbReference type="ChEBI" id="CHEBI:29105"/>
        <note>catalytic</note>
    </ligand>
</feature>
<dbReference type="EMBL" id="ABJB010589186">
    <property type="status" value="NOT_ANNOTATED_CDS"/>
    <property type="molecule type" value="Genomic_DNA"/>
</dbReference>
<comment type="caution">
    <text evidence="5">Lacks conserved residue(s) required for the propagation of feature annotation.</text>
</comment>
<dbReference type="EMBL" id="ABJB010538651">
    <property type="status" value="NOT_ANNOTATED_CDS"/>
    <property type="molecule type" value="Genomic_DNA"/>
</dbReference>
<evidence type="ECO:0000256" key="5">
    <source>
        <dbReference type="PROSITE-ProRule" id="PRU00276"/>
    </source>
</evidence>
<evidence type="ECO:0000313" key="9">
    <source>
        <dbReference type="EnsemblMetazoa" id="ISCW021622-PA"/>
    </source>
</evidence>
<dbReference type="HOGENOM" id="CLU_667791_0_0_1"/>
<keyword evidence="4 8" id="KW-0482">Metalloprotease</keyword>
<dbReference type="EMBL" id="ABJB011029756">
    <property type="status" value="NOT_ANNOTATED_CDS"/>
    <property type="molecule type" value="Genomic_DNA"/>
</dbReference>
<evidence type="ECO:0000256" key="6">
    <source>
        <dbReference type="SAM" id="SignalP"/>
    </source>
</evidence>
<feature type="active site" evidence="5">
    <location>
        <position position="347"/>
    </location>
</feature>
<dbReference type="VEuPathDB" id="VectorBase:ISCW021622"/>
<evidence type="ECO:0000256" key="1">
    <source>
        <dbReference type="ARBA" id="ARBA00022670"/>
    </source>
</evidence>
<dbReference type="Proteomes" id="UP000001555">
    <property type="component" value="Unassembled WGS sequence"/>
</dbReference>
<evidence type="ECO:0000256" key="4">
    <source>
        <dbReference type="ARBA" id="ARBA00023049"/>
    </source>
</evidence>
<evidence type="ECO:0000259" key="7">
    <source>
        <dbReference type="PROSITE" id="PS50215"/>
    </source>
</evidence>
<reference evidence="8 10" key="1">
    <citation type="submission" date="2008-03" db="EMBL/GenBank/DDBJ databases">
        <title>Annotation of Ixodes scapularis.</title>
        <authorList>
            <consortium name="Ixodes scapularis Genome Project Consortium"/>
            <person name="Caler E."/>
            <person name="Hannick L.I."/>
            <person name="Bidwell S."/>
            <person name="Joardar V."/>
            <person name="Thiagarajan M."/>
            <person name="Amedeo P."/>
            <person name="Galinsky K.J."/>
            <person name="Schobel S."/>
            <person name="Inman J."/>
            <person name="Hostetler J."/>
            <person name="Miller J."/>
            <person name="Hammond M."/>
            <person name="Megy K."/>
            <person name="Lawson D."/>
            <person name="Kodira C."/>
            <person name="Sutton G."/>
            <person name="Meyer J."/>
            <person name="Hill C.A."/>
            <person name="Birren B."/>
            <person name="Nene V."/>
            <person name="Collins F."/>
            <person name="Alarcon-Chaidez F."/>
            <person name="Wikel S."/>
            <person name="Strausberg R."/>
        </authorList>
    </citation>
    <scope>NUCLEOTIDE SEQUENCE [LARGE SCALE GENOMIC DNA]</scope>
    <source>
        <strain evidence="10">Wikel</strain>
        <strain evidence="8">Wikel colony</strain>
    </source>
</reference>
<dbReference type="SUPFAM" id="SSF55486">
    <property type="entry name" value="Metalloproteases ('zincins'), catalytic domain"/>
    <property type="match status" value="1"/>
</dbReference>
<dbReference type="Gene3D" id="3.40.390.10">
    <property type="entry name" value="Collagenase (Catalytic Domain)"/>
    <property type="match status" value="1"/>
</dbReference>
<dbReference type="OrthoDB" id="10523222at2759"/>
<keyword evidence="3 5" id="KW-0862">Zinc</keyword>
<feature type="binding site" evidence="5">
    <location>
        <position position="350"/>
    </location>
    <ligand>
        <name>Zn(2+)</name>
        <dbReference type="ChEBI" id="CHEBI:29105"/>
        <note>catalytic</note>
    </ligand>
</feature>
<gene>
    <name evidence="8" type="ORF">IscW_ISCW021622</name>
</gene>